<name>A0ABT0GMN9_9HYPH</name>
<organism evidence="1 2">
    <name type="scientific">Roseibium sediminicola</name>
    <dbReference type="NCBI Taxonomy" id="2933272"/>
    <lineage>
        <taxon>Bacteria</taxon>
        <taxon>Pseudomonadati</taxon>
        <taxon>Pseudomonadota</taxon>
        <taxon>Alphaproteobacteria</taxon>
        <taxon>Hyphomicrobiales</taxon>
        <taxon>Stappiaceae</taxon>
        <taxon>Roseibium</taxon>
    </lineage>
</organism>
<comment type="caution">
    <text evidence="1">The sequence shown here is derived from an EMBL/GenBank/DDBJ whole genome shotgun (WGS) entry which is preliminary data.</text>
</comment>
<evidence type="ECO:0008006" key="3">
    <source>
        <dbReference type="Google" id="ProtNLM"/>
    </source>
</evidence>
<proteinExistence type="predicted"/>
<sequence length="360" mass="38856">MLASICTGPGPAFAEPAVTVGGGAACYQSFYVQDLGNHIIKKPTGTARGPDQADTFDLRYSREKGDRFSHQAMLEIQIEPGPVVKEQLSELTMTMRDFVIEDRKANGDTVVSTSISRLLKAKMIAGAPAFLFDSGYDEQIEQARTDPDFPPEYKAALSNLDLSYAVTLSPAGELTDFEIEHPDPVFRETVEATAEDSLASGFVKFPQEPVAIGAAWAAGTRTMNIPNVGSVSFELEGKLSSVFDVEGLGEIDIVELEPTAFTFTPAMASNFEMTSIDIKVSHLYAFSPSVGFVIYQHAFASVSAEATIDGATEQLELCVINGTFEIKDGSYSAKGRSSPRPRLVVFNHPQTGTPLLFVGR</sequence>
<protein>
    <recommendedName>
        <fullName evidence="3">DUF2125 domain-containing protein</fullName>
    </recommendedName>
</protein>
<dbReference type="Proteomes" id="UP001431221">
    <property type="component" value="Unassembled WGS sequence"/>
</dbReference>
<dbReference type="RefSeq" id="WP_248149512.1">
    <property type="nucleotide sequence ID" value="NZ_JALNMJ010000001.1"/>
</dbReference>
<accession>A0ABT0GMN9</accession>
<gene>
    <name evidence="1" type="ORF">M0H32_00820</name>
</gene>
<reference evidence="1" key="1">
    <citation type="submission" date="2022-04" db="EMBL/GenBank/DDBJ databases">
        <title>Roseibium sp. CAU 1639 isolated from mud.</title>
        <authorList>
            <person name="Kim W."/>
        </authorList>
    </citation>
    <scope>NUCLEOTIDE SEQUENCE</scope>
    <source>
        <strain evidence="1">CAU 1639</strain>
    </source>
</reference>
<keyword evidence="2" id="KW-1185">Reference proteome</keyword>
<dbReference type="EMBL" id="JALNMJ010000001">
    <property type="protein sequence ID" value="MCK7610685.1"/>
    <property type="molecule type" value="Genomic_DNA"/>
</dbReference>
<evidence type="ECO:0000313" key="2">
    <source>
        <dbReference type="Proteomes" id="UP001431221"/>
    </source>
</evidence>
<evidence type="ECO:0000313" key="1">
    <source>
        <dbReference type="EMBL" id="MCK7610685.1"/>
    </source>
</evidence>